<evidence type="ECO:0000256" key="8">
    <source>
        <dbReference type="SAM" id="MobiDB-lite"/>
    </source>
</evidence>
<organism evidence="10 11">
    <name type="scientific">Onchocerca volvulus</name>
    <dbReference type="NCBI Taxonomy" id="6282"/>
    <lineage>
        <taxon>Eukaryota</taxon>
        <taxon>Metazoa</taxon>
        <taxon>Ecdysozoa</taxon>
        <taxon>Nematoda</taxon>
        <taxon>Chromadorea</taxon>
        <taxon>Rhabditida</taxon>
        <taxon>Spirurina</taxon>
        <taxon>Spiruromorpha</taxon>
        <taxon>Filarioidea</taxon>
        <taxon>Onchocercidae</taxon>
        <taxon>Onchocerca</taxon>
    </lineage>
</organism>
<dbReference type="GO" id="GO:0045910">
    <property type="term" value="P:negative regulation of DNA recombination"/>
    <property type="evidence" value="ECO:0007669"/>
    <property type="project" value="TreeGrafter"/>
</dbReference>
<dbReference type="PANTHER" id="PTHR11467:SF36">
    <property type="entry name" value="HISTONE 24-RELATED"/>
    <property type="match status" value="1"/>
</dbReference>
<evidence type="ECO:0000256" key="1">
    <source>
        <dbReference type="ARBA" id="ARBA00004123"/>
    </source>
</evidence>
<keyword evidence="3 7" id="KW-0158">Chromosome</keyword>
<dbReference type="OMA" id="HPAYLEM"/>
<feature type="compositionally biased region" description="Polar residues" evidence="8">
    <location>
        <begin position="18"/>
        <end position="29"/>
    </location>
</feature>
<feature type="compositionally biased region" description="Basic residues" evidence="8">
    <location>
        <begin position="151"/>
        <end position="186"/>
    </location>
</feature>
<reference evidence="10" key="2">
    <citation type="submission" date="2022-06" db="UniProtKB">
        <authorList>
            <consortium name="EnsemblMetazoa"/>
        </authorList>
    </citation>
    <scope>IDENTIFICATION</scope>
</reference>
<dbReference type="EnsemblMetazoa" id="OVOC12644.1">
    <property type="protein sequence ID" value="OVOC12644.1"/>
    <property type="gene ID" value="WBGene00249453"/>
</dbReference>
<comment type="similarity">
    <text evidence="7">Belongs to the histone H1/H5 family.</text>
</comment>
<sequence length="186" mass="20071">MEVSAVELPSPARMGGLTTKSSKKQSGTPGTPKARSKKQGKKIAKTHPSYSQMIKEAISALKDRKGSSRVAILKYISTRYQLGDNGKRVHSQLRLAIKKGIASGKFTLAKGAGVNGSFRLGTKVETKKSHKPKKTSKTSKKSSKVASSSPKKPRMKKTSTAKKSPKQKPKANKPKPKVSKPKKMTS</sequence>
<dbReference type="AlphaFoldDB" id="A0A8R1XS73"/>
<feature type="region of interest" description="Disordered" evidence="8">
    <location>
        <begin position="1"/>
        <end position="48"/>
    </location>
</feature>
<keyword evidence="4" id="KW-0007">Acetylation</keyword>
<protein>
    <submittedName>
        <fullName evidence="10">H15 domain-containing protein</fullName>
    </submittedName>
</protein>
<dbReference type="SUPFAM" id="SSF46785">
    <property type="entry name" value="Winged helix' DNA-binding domain"/>
    <property type="match status" value="1"/>
</dbReference>
<dbReference type="FunFam" id="1.10.10.10:FF:000140">
    <property type="entry name" value="Histone H1.0"/>
    <property type="match status" value="1"/>
</dbReference>
<evidence type="ECO:0000313" key="10">
    <source>
        <dbReference type="EnsemblMetazoa" id="OVOC12644.1"/>
    </source>
</evidence>
<dbReference type="InterPro" id="IPR005818">
    <property type="entry name" value="Histone_H1/H5_H15"/>
</dbReference>
<comment type="subcellular location">
    <subcellularLocation>
        <location evidence="2">Chromosome</location>
    </subcellularLocation>
    <subcellularLocation>
        <location evidence="1 7">Nucleus</location>
    </subcellularLocation>
</comment>
<evidence type="ECO:0000256" key="4">
    <source>
        <dbReference type="ARBA" id="ARBA00022990"/>
    </source>
</evidence>
<feature type="compositionally biased region" description="Basic residues" evidence="8">
    <location>
        <begin position="128"/>
        <end position="143"/>
    </location>
</feature>
<evidence type="ECO:0000256" key="7">
    <source>
        <dbReference type="RuleBase" id="RU003894"/>
    </source>
</evidence>
<keyword evidence="11" id="KW-1185">Reference proteome</keyword>
<evidence type="ECO:0000259" key="9">
    <source>
        <dbReference type="PROSITE" id="PS51504"/>
    </source>
</evidence>
<dbReference type="GO" id="GO:0005634">
    <property type="term" value="C:nucleus"/>
    <property type="evidence" value="ECO:0007669"/>
    <property type="project" value="UniProtKB-SubCell"/>
</dbReference>
<dbReference type="PROSITE" id="PS51504">
    <property type="entry name" value="H15"/>
    <property type="match status" value="1"/>
</dbReference>
<proteinExistence type="inferred from homology"/>
<dbReference type="PANTHER" id="PTHR11467">
    <property type="entry name" value="HISTONE H1"/>
    <property type="match status" value="1"/>
</dbReference>
<feature type="domain" description="H15" evidence="9">
    <location>
        <begin position="46"/>
        <end position="122"/>
    </location>
</feature>
<dbReference type="InterPro" id="IPR005819">
    <property type="entry name" value="H1/H5"/>
</dbReference>
<dbReference type="InterPro" id="IPR036390">
    <property type="entry name" value="WH_DNA-bd_sf"/>
</dbReference>
<dbReference type="GO" id="GO:0000786">
    <property type="term" value="C:nucleosome"/>
    <property type="evidence" value="ECO:0007669"/>
    <property type="project" value="InterPro"/>
</dbReference>
<feature type="region of interest" description="Disordered" evidence="8">
    <location>
        <begin position="121"/>
        <end position="186"/>
    </location>
</feature>
<dbReference type="GO" id="GO:0006334">
    <property type="term" value="P:nucleosome assembly"/>
    <property type="evidence" value="ECO:0007669"/>
    <property type="project" value="InterPro"/>
</dbReference>
<name>A0A8R1XS73_ONCVO</name>
<evidence type="ECO:0000256" key="6">
    <source>
        <dbReference type="ARBA" id="ARBA00023242"/>
    </source>
</evidence>
<dbReference type="GO" id="GO:0030261">
    <property type="term" value="P:chromosome condensation"/>
    <property type="evidence" value="ECO:0007669"/>
    <property type="project" value="TreeGrafter"/>
</dbReference>
<evidence type="ECO:0000256" key="3">
    <source>
        <dbReference type="ARBA" id="ARBA00022454"/>
    </source>
</evidence>
<dbReference type="EMBL" id="CMVM020000572">
    <property type="status" value="NOT_ANNOTATED_CDS"/>
    <property type="molecule type" value="Genomic_DNA"/>
</dbReference>
<dbReference type="CDD" id="cd00073">
    <property type="entry name" value="H15"/>
    <property type="match status" value="1"/>
</dbReference>
<dbReference type="InterPro" id="IPR036388">
    <property type="entry name" value="WH-like_DNA-bd_sf"/>
</dbReference>
<dbReference type="GO" id="GO:0031492">
    <property type="term" value="F:nucleosomal DNA binding"/>
    <property type="evidence" value="ECO:0007669"/>
    <property type="project" value="TreeGrafter"/>
</dbReference>
<evidence type="ECO:0000256" key="5">
    <source>
        <dbReference type="ARBA" id="ARBA00023125"/>
    </source>
</evidence>
<dbReference type="SMART" id="SM00526">
    <property type="entry name" value="H15"/>
    <property type="match status" value="1"/>
</dbReference>
<dbReference type="Pfam" id="PF00538">
    <property type="entry name" value="Linker_histone"/>
    <property type="match status" value="1"/>
</dbReference>
<reference evidence="11" key="1">
    <citation type="submission" date="2013-10" db="EMBL/GenBank/DDBJ databases">
        <title>Genome sequencing of Onchocerca volvulus.</title>
        <authorList>
            <person name="Cotton J."/>
            <person name="Tsai J."/>
            <person name="Stanley E."/>
            <person name="Tracey A."/>
            <person name="Holroyd N."/>
            <person name="Lustigman S."/>
            <person name="Berriman M."/>
        </authorList>
    </citation>
    <scope>NUCLEOTIDE SEQUENCE</scope>
</reference>
<dbReference type="Gene3D" id="1.10.10.10">
    <property type="entry name" value="Winged helix-like DNA-binding domain superfamily/Winged helix DNA-binding domain"/>
    <property type="match status" value="1"/>
</dbReference>
<accession>A0A8R1XS73</accession>
<keyword evidence="6 7" id="KW-0539">Nucleus</keyword>
<dbReference type="Proteomes" id="UP000024404">
    <property type="component" value="Unassembled WGS sequence"/>
</dbReference>
<feature type="compositionally biased region" description="Basic residues" evidence="8">
    <location>
        <begin position="34"/>
        <end position="45"/>
    </location>
</feature>
<keyword evidence="5 7" id="KW-0238">DNA-binding</keyword>
<evidence type="ECO:0000256" key="2">
    <source>
        <dbReference type="ARBA" id="ARBA00004286"/>
    </source>
</evidence>
<dbReference type="GO" id="GO:0030527">
    <property type="term" value="F:structural constituent of chromatin"/>
    <property type="evidence" value="ECO:0007669"/>
    <property type="project" value="InterPro"/>
</dbReference>
<evidence type="ECO:0000313" key="11">
    <source>
        <dbReference type="Proteomes" id="UP000024404"/>
    </source>
</evidence>
<dbReference type="GO" id="GO:0003690">
    <property type="term" value="F:double-stranded DNA binding"/>
    <property type="evidence" value="ECO:0007669"/>
    <property type="project" value="TreeGrafter"/>
</dbReference>
<dbReference type="PRINTS" id="PR00624">
    <property type="entry name" value="HISTONEH5"/>
</dbReference>